<proteinExistence type="predicted"/>
<evidence type="ECO:0000313" key="1">
    <source>
        <dbReference type="EMBL" id="KKL91004.1"/>
    </source>
</evidence>
<evidence type="ECO:0008006" key="2">
    <source>
        <dbReference type="Google" id="ProtNLM"/>
    </source>
</evidence>
<sequence length="575" mass="66984">MTNEKKITSTNSVQACQNCKREFIIEPDDFDFYRKIKVPPPTFCPQCRLQRRLAFFNIFSLYKRPCDFCKKEFISTFKAGAPYVVYCPKCWWSDDWDVFEYGRDYDFSRPFFEQFKELWQATPVLGISLDIPAMQTSPYSSHAGHLKNCYLLFHADYMEDSAYGFYLNSCKSVFDSSLIISSERCYDMMHSWRNNGCIGGRSQVTESINCAFLKDSMNCQNCFASANLRNRKYHIFNKPYSKEAYEEKMKQWDLGSYRTYQEVQRRAEEHWATLPPKPTKDEFATNCTGTHVFQSKNCKECFETIGAEDSKYLLMVQNPPIRDSYDISSWGNNMSRCYECCNVGEDVSDVRFCNESGLGLMDADYCKLSTGAHHFGCVSVKKGDYVIMNKRYPKDEYEKLREQIIAHMNEMSYADKSGRVYRYGEFFPTELSPFAYNETIASNFFPLSRDAAEAAGYRYAESEERSYTITKQVSELPDHIGDVEDNILKETIACEACGKGYRIAGMELSFLRSMNVPLPRECPFCRINEKFEQWVKNLRVFQRTCSKCGTEFETNYPKEEVKHILCKKCYQSEVL</sequence>
<reference evidence="1" key="1">
    <citation type="journal article" date="2015" name="Nature">
        <title>Complex archaea that bridge the gap between prokaryotes and eukaryotes.</title>
        <authorList>
            <person name="Spang A."/>
            <person name="Saw J.H."/>
            <person name="Jorgensen S.L."/>
            <person name="Zaremba-Niedzwiedzka K."/>
            <person name="Martijn J."/>
            <person name="Lind A.E."/>
            <person name="van Eijk R."/>
            <person name="Schleper C."/>
            <person name="Guy L."/>
            <person name="Ettema T.J."/>
        </authorList>
    </citation>
    <scope>NUCLEOTIDE SEQUENCE</scope>
</reference>
<protein>
    <recommendedName>
        <fullName evidence="2">Zinc-binding domain-containing protein</fullName>
    </recommendedName>
</protein>
<dbReference type="EMBL" id="LAZR01019852">
    <property type="protein sequence ID" value="KKL91004.1"/>
    <property type="molecule type" value="Genomic_DNA"/>
</dbReference>
<name>A0A0F9FX60_9ZZZZ</name>
<accession>A0A0F9FX60</accession>
<dbReference type="AlphaFoldDB" id="A0A0F9FX60"/>
<gene>
    <name evidence="1" type="ORF">LCGC14_1899020</name>
</gene>
<comment type="caution">
    <text evidence="1">The sequence shown here is derived from an EMBL/GenBank/DDBJ whole genome shotgun (WGS) entry which is preliminary data.</text>
</comment>
<organism evidence="1">
    <name type="scientific">marine sediment metagenome</name>
    <dbReference type="NCBI Taxonomy" id="412755"/>
    <lineage>
        <taxon>unclassified sequences</taxon>
        <taxon>metagenomes</taxon>
        <taxon>ecological metagenomes</taxon>
    </lineage>
</organism>